<evidence type="ECO:0000256" key="26">
    <source>
        <dbReference type="ARBA" id="ARBA00049140"/>
    </source>
</evidence>
<dbReference type="FunFam" id="1.10.540.10:FF:000001">
    <property type="entry name" value="Very long-chain-specific acyl-CoA dehydrogenase, mitochondrial"/>
    <property type="match status" value="1"/>
</dbReference>
<evidence type="ECO:0000256" key="27">
    <source>
        <dbReference type="ARBA" id="ARBA00049224"/>
    </source>
</evidence>
<evidence type="ECO:0000256" key="21">
    <source>
        <dbReference type="ARBA" id="ARBA00047893"/>
    </source>
</evidence>
<comment type="function">
    <text evidence="19">Very long-chain specific acyl-CoA dehydrogenase is one of the acyl-CoA dehydrogenases that catalyze the first step of mitochondrial fatty acid beta-oxidation, an aerobic process breaking down fatty acids into acetyl-CoA and allowing the production of energy from fats. The first step of fatty acid beta-oxidation consists in the removal of one hydrogen from C-2 and C-3 of the straight-chain fatty acyl-CoA thioester, resulting in the formation of trans-2-enoyl-CoA. Among the different mitochondrial acyl-CoA dehydrogenases, very long-chain specific acyl-CoA dehydrogenase acts specifically on acyl-CoAs with saturated 12 to 24 carbons long primary chains.</text>
</comment>
<comment type="catalytic activity">
    <reaction evidence="26">
        <text>eicosanoyl-CoA + oxidized [electron-transfer flavoprotein] + H(+) = (2E)-eicosenoyl-CoA + reduced [electron-transfer flavoprotein]</text>
        <dbReference type="Rhea" id="RHEA:47236"/>
        <dbReference type="Rhea" id="RHEA-COMP:10685"/>
        <dbReference type="Rhea" id="RHEA-COMP:10686"/>
        <dbReference type="ChEBI" id="CHEBI:15378"/>
        <dbReference type="ChEBI" id="CHEBI:57380"/>
        <dbReference type="ChEBI" id="CHEBI:57692"/>
        <dbReference type="ChEBI" id="CHEBI:58307"/>
        <dbReference type="ChEBI" id="CHEBI:74691"/>
    </reaction>
    <physiologicalReaction direction="left-to-right" evidence="26">
        <dbReference type="Rhea" id="RHEA:47237"/>
    </physiologicalReaction>
</comment>
<gene>
    <name evidence="34" type="ORF">GHT06_015027</name>
</gene>
<dbReference type="Pfam" id="PF00441">
    <property type="entry name" value="Acyl-CoA_dh_1"/>
    <property type="match status" value="1"/>
</dbReference>
<evidence type="ECO:0000256" key="2">
    <source>
        <dbReference type="ARBA" id="ARBA00004637"/>
    </source>
</evidence>
<organism evidence="34 35">
    <name type="scientific">Daphnia sinensis</name>
    <dbReference type="NCBI Taxonomy" id="1820382"/>
    <lineage>
        <taxon>Eukaryota</taxon>
        <taxon>Metazoa</taxon>
        <taxon>Ecdysozoa</taxon>
        <taxon>Arthropoda</taxon>
        <taxon>Crustacea</taxon>
        <taxon>Branchiopoda</taxon>
        <taxon>Diplostraca</taxon>
        <taxon>Cladocera</taxon>
        <taxon>Anomopoda</taxon>
        <taxon>Daphniidae</taxon>
        <taxon>Daphnia</taxon>
        <taxon>Daphnia similis group</taxon>
    </lineage>
</organism>
<evidence type="ECO:0000256" key="12">
    <source>
        <dbReference type="ARBA" id="ARBA00022990"/>
    </source>
</evidence>
<dbReference type="FunFam" id="2.40.110.10:FF:000006">
    <property type="entry name" value="very long-chain specific acyl-CoA dehydrogenase, mitochondrial"/>
    <property type="match status" value="1"/>
</dbReference>
<evidence type="ECO:0000256" key="29">
    <source>
        <dbReference type="SAM" id="MobiDB-lite"/>
    </source>
</evidence>
<keyword evidence="9 28" id="KW-0274">FAD</keyword>
<comment type="subcellular location">
    <subcellularLocation>
        <location evidence="2">Mitochondrion inner membrane</location>
        <topology evidence="2">Peripheral membrane protein</topology>
    </subcellularLocation>
</comment>
<dbReference type="PANTHER" id="PTHR43884:SF11">
    <property type="entry name" value="VERY LONG-CHAIN SPECIFIC ACYL-COA DEHYDROGENASE, MITOCHONDRIAL"/>
    <property type="match status" value="1"/>
</dbReference>
<comment type="pathway">
    <text evidence="3">Lipid metabolism; mitochondrial fatty acid beta-oxidation.</text>
</comment>
<evidence type="ECO:0000256" key="23">
    <source>
        <dbReference type="ARBA" id="ARBA00048086"/>
    </source>
</evidence>
<comment type="catalytic activity">
    <reaction evidence="25">
        <text>a very-long-chain 2,3-saturated fatty acyl-CoA + oxidized [electron-transfer flavoprotein] + H(+) = a very-long-chain (2E)-enoyl-CoA + reduced [electron-transfer flavoprotein]</text>
        <dbReference type="Rhea" id="RHEA:19181"/>
        <dbReference type="Rhea" id="RHEA-COMP:10685"/>
        <dbReference type="Rhea" id="RHEA-COMP:10686"/>
        <dbReference type="ChEBI" id="CHEBI:15378"/>
        <dbReference type="ChEBI" id="CHEBI:57692"/>
        <dbReference type="ChEBI" id="CHEBI:58307"/>
        <dbReference type="ChEBI" id="CHEBI:83724"/>
        <dbReference type="ChEBI" id="CHEBI:83728"/>
        <dbReference type="EC" id="1.3.8.9"/>
    </reaction>
    <physiologicalReaction direction="left-to-right" evidence="25">
        <dbReference type="Rhea" id="RHEA:19182"/>
    </physiologicalReaction>
</comment>
<dbReference type="PROSITE" id="PS00072">
    <property type="entry name" value="ACYL_COA_DH_1"/>
    <property type="match status" value="1"/>
</dbReference>
<dbReference type="Gene3D" id="2.40.110.10">
    <property type="entry name" value="Butyryl-CoA Dehydrogenase, subunit A, domain 2"/>
    <property type="match status" value="1"/>
</dbReference>
<keyword evidence="10" id="KW-0276">Fatty acid metabolism</keyword>
<evidence type="ECO:0000256" key="8">
    <source>
        <dbReference type="ARBA" id="ARBA00022799"/>
    </source>
</evidence>
<comment type="cofactor">
    <cofactor evidence="1 28">
        <name>FAD</name>
        <dbReference type="ChEBI" id="CHEBI:57692"/>
    </cofactor>
</comment>
<dbReference type="GO" id="GO:0006635">
    <property type="term" value="P:fatty acid beta-oxidation"/>
    <property type="evidence" value="ECO:0007669"/>
    <property type="project" value="UniProtKB-ARBA"/>
</dbReference>
<dbReference type="Gene3D" id="1.20.140.10">
    <property type="entry name" value="Butyryl-CoA Dehydrogenase, subunit A, domain 3"/>
    <property type="match status" value="2"/>
</dbReference>
<dbReference type="InterPro" id="IPR037069">
    <property type="entry name" value="AcylCoA_DH/ox_N_sf"/>
</dbReference>
<evidence type="ECO:0000256" key="7">
    <source>
        <dbReference type="ARBA" id="ARBA00022792"/>
    </source>
</evidence>
<evidence type="ECO:0000256" key="16">
    <source>
        <dbReference type="ARBA" id="ARBA00023136"/>
    </source>
</evidence>
<feature type="domain" description="Acyl-CoA dehydrogenase/oxidase N-terminal" evidence="32">
    <location>
        <begin position="86"/>
        <end position="190"/>
    </location>
</feature>
<keyword evidence="16" id="KW-0472">Membrane</keyword>
<feature type="domain" description="ACAD9/ACADV-like C-terminal" evidence="33">
    <location>
        <begin position="505"/>
        <end position="623"/>
    </location>
</feature>
<dbReference type="InterPro" id="IPR036250">
    <property type="entry name" value="AcylCo_DH-like_C"/>
</dbReference>
<dbReference type="GO" id="GO:0005743">
    <property type="term" value="C:mitochondrial inner membrane"/>
    <property type="evidence" value="ECO:0007669"/>
    <property type="project" value="UniProtKB-SubCell"/>
</dbReference>
<dbReference type="SUPFAM" id="SSF47203">
    <property type="entry name" value="Acyl-CoA dehydrogenase C-terminal domain-like"/>
    <property type="match status" value="1"/>
</dbReference>
<keyword evidence="12" id="KW-0007">Acetylation</keyword>
<comment type="catalytic activity">
    <reaction evidence="27">
        <text>octadecanoyl-CoA + oxidized [electron-transfer flavoprotein] + H(+) = (2E)-octadecenoyl-CoA + reduced [electron-transfer flavoprotein]</text>
        <dbReference type="Rhea" id="RHEA:47240"/>
        <dbReference type="Rhea" id="RHEA-COMP:10685"/>
        <dbReference type="Rhea" id="RHEA-COMP:10686"/>
        <dbReference type="ChEBI" id="CHEBI:15378"/>
        <dbReference type="ChEBI" id="CHEBI:57394"/>
        <dbReference type="ChEBI" id="CHEBI:57692"/>
        <dbReference type="ChEBI" id="CHEBI:58307"/>
        <dbReference type="ChEBI" id="CHEBI:71412"/>
    </reaction>
    <physiologicalReaction direction="left-to-right" evidence="27">
        <dbReference type="Rhea" id="RHEA:47241"/>
    </physiologicalReaction>
</comment>
<evidence type="ECO:0000259" key="31">
    <source>
        <dbReference type="Pfam" id="PF02770"/>
    </source>
</evidence>
<comment type="similarity">
    <text evidence="4 28">Belongs to the acyl-CoA dehydrogenase family.</text>
</comment>
<dbReference type="InterPro" id="IPR006091">
    <property type="entry name" value="Acyl-CoA_Oxase/DH_mid-dom"/>
</dbReference>
<evidence type="ECO:0000256" key="20">
    <source>
        <dbReference type="ARBA" id="ARBA00046812"/>
    </source>
</evidence>
<evidence type="ECO:0000256" key="28">
    <source>
        <dbReference type="RuleBase" id="RU362125"/>
    </source>
</evidence>
<evidence type="ECO:0000256" key="3">
    <source>
        <dbReference type="ARBA" id="ARBA00005198"/>
    </source>
</evidence>
<keyword evidence="11" id="KW-0809">Transit peptide</keyword>
<dbReference type="Pfam" id="PF21343">
    <property type="entry name" value="ACAD9-ACADV_C"/>
    <property type="match status" value="1"/>
</dbReference>
<dbReference type="Pfam" id="PF02770">
    <property type="entry name" value="Acyl-CoA_dh_M"/>
    <property type="match status" value="1"/>
</dbReference>
<dbReference type="SUPFAM" id="SSF56645">
    <property type="entry name" value="Acyl-CoA dehydrogenase NM domain-like"/>
    <property type="match status" value="1"/>
</dbReference>
<evidence type="ECO:0000256" key="18">
    <source>
        <dbReference type="ARBA" id="ARBA00040902"/>
    </source>
</evidence>
<comment type="catalytic activity">
    <reaction evidence="24">
        <text>tetradecanoyl-CoA + oxidized [electron-transfer flavoprotein] + H(+) = (2E)-tetradecenoyl-CoA + reduced [electron-transfer flavoprotein]</text>
        <dbReference type="Rhea" id="RHEA:47316"/>
        <dbReference type="Rhea" id="RHEA-COMP:10685"/>
        <dbReference type="Rhea" id="RHEA-COMP:10686"/>
        <dbReference type="ChEBI" id="CHEBI:15378"/>
        <dbReference type="ChEBI" id="CHEBI:57385"/>
        <dbReference type="ChEBI" id="CHEBI:57692"/>
        <dbReference type="ChEBI" id="CHEBI:58307"/>
        <dbReference type="ChEBI" id="CHEBI:61405"/>
    </reaction>
    <physiologicalReaction direction="left-to-right" evidence="24">
        <dbReference type="Rhea" id="RHEA:47317"/>
    </physiologicalReaction>
</comment>
<dbReference type="GO" id="GO:0017099">
    <property type="term" value="F:very-long-chain fatty acyl-CoA dehydrogenase activity"/>
    <property type="evidence" value="ECO:0007669"/>
    <property type="project" value="UniProtKB-EC"/>
</dbReference>
<comment type="catalytic activity">
    <reaction evidence="22">
        <text>oxidized [electron-transfer flavoprotein] + hexadecanoyl-CoA + H(+) = (2E)-hexadecenoyl-CoA + reduced [electron-transfer flavoprotein]</text>
        <dbReference type="Rhea" id="RHEA:43448"/>
        <dbReference type="Rhea" id="RHEA-COMP:10685"/>
        <dbReference type="Rhea" id="RHEA-COMP:10686"/>
        <dbReference type="ChEBI" id="CHEBI:15378"/>
        <dbReference type="ChEBI" id="CHEBI:57379"/>
        <dbReference type="ChEBI" id="CHEBI:57692"/>
        <dbReference type="ChEBI" id="CHEBI:58307"/>
        <dbReference type="ChEBI" id="CHEBI:61526"/>
    </reaction>
    <physiologicalReaction direction="left-to-right" evidence="22">
        <dbReference type="Rhea" id="RHEA:43449"/>
    </physiologicalReaction>
</comment>
<keyword evidence="6 28" id="KW-0285">Flavoprotein</keyword>
<evidence type="ECO:0000256" key="11">
    <source>
        <dbReference type="ARBA" id="ARBA00022946"/>
    </source>
</evidence>
<dbReference type="EMBL" id="WJBH02000005">
    <property type="protein sequence ID" value="KAI9558274.1"/>
    <property type="molecule type" value="Genomic_DNA"/>
</dbReference>
<keyword evidence="35" id="KW-1185">Reference proteome</keyword>
<dbReference type="InterPro" id="IPR049448">
    <property type="entry name" value="ACAD9/ACADV-like_C"/>
</dbReference>
<dbReference type="AlphaFoldDB" id="A0AAD5KQM8"/>
<dbReference type="InterPro" id="IPR006089">
    <property type="entry name" value="Acyl-CoA_DH_CS"/>
</dbReference>
<feature type="region of interest" description="Disordered" evidence="29">
    <location>
        <begin position="23"/>
        <end position="43"/>
    </location>
</feature>
<keyword evidence="15" id="KW-0496">Mitochondrion</keyword>
<evidence type="ECO:0000256" key="14">
    <source>
        <dbReference type="ARBA" id="ARBA00023098"/>
    </source>
</evidence>
<comment type="caution">
    <text evidence="34">The sequence shown here is derived from an EMBL/GenBank/DDBJ whole genome shotgun (WGS) entry which is preliminary data.</text>
</comment>
<dbReference type="InterPro" id="IPR009075">
    <property type="entry name" value="AcylCo_DH/oxidase_C"/>
</dbReference>
<proteinExistence type="inferred from homology"/>
<evidence type="ECO:0000256" key="15">
    <source>
        <dbReference type="ARBA" id="ARBA00023128"/>
    </source>
</evidence>
<keyword evidence="7" id="KW-0999">Mitochondrion inner membrane</keyword>
<evidence type="ECO:0000256" key="6">
    <source>
        <dbReference type="ARBA" id="ARBA00022630"/>
    </source>
</evidence>
<evidence type="ECO:0000259" key="30">
    <source>
        <dbReference type="Pfam" id="PF00441"/>
    </source>
</evidence>
<keyword evidence="14" id="KW-0443">Lipid metabolism</keyword>
<dbReference type="InterPro" id="IPR009100">
    <property type="entry name" value="AcylCoA_DH/oxidase_NM_dom_sf"/>
</dbReference>
<name>A0AAD5KQM8_9CRUS</name>
<protein>
    <recommendedName>
        <fullName evidence="18">Very long-chain specific acyl-CoA dehydrogenase, mitochondrial</fullName>
        <ecNumber evidence="17">1.3.8.9</ecNumber>
    </recommendedName>
</protein>
<dbReference type="FunFam" id="1.20.140.10:FF:000008">
    <property type="entry name" value="acyl-CoA dehydrogenase family member 9, mitochondrial"/>
    <property type="match status" value="1"/>
</dbReference>
<evidence type="ECO:0000256" key="19">
    <source>
        <dbReference type="ARBA" id="ARBA00045422"/>
    </source>
</evidence>
<dbReference type="CDD" id="cd01161">
    <property type="entry name" value="VLCAD"/>
    <property type="match status" value="1"/>
</dbReference>
<feature type="compositionally biased region" description="Basic and acidic residues" evidence="29">
    <location>
        <begin position="33"/>
        <end position="43"/>
    </location>
</feature>
<feature type="domain" description="Acyl-CoA oxidase/dehydrogenase middle" evidence="31">
    <location>
        <begin position="194"/>
        <end position="296"/>
    </location>
</feature>
<dbReference type="InterPro" id="IPR046373">
    <property type="entry name" value="Acyl-CoA_Oxase/DH_mid-dom_sf"/>
</dbReference>
<keyword evidence="5" id="KW-0597">Phosphoprotein</keyword>
<evidence type="ECO:0000256" key="9">
    <source>
        <dbReference type="ARBA" id="ARBA00022827"/>
    </source>
</evidence>
<dbReference type="PANTHER" id="PTHR43884">
    <property type="entry name" value="ACYL-COA DEHYDROGENASE"/>
    <property type="match status" value="1"/>
</dbReference>
<evidence type="ECO:0000256" key="22">
    <source>
        <dbReference type="ARBA" id="ARBA00047916"/>
    </source>
</evidence>
<dbReference type="Pfam" id="PF02771">
    <property type="entry name" value="Acyl-CoA_dh_N"/>
    <property type="match status" value="1"/>
</dbReference>
<evidence type="ECO:0000256" key="13">
    <source>
        <dbReference type="ARBA" id="ARBA00023002"/>
    </source>
</evidence>
<keyword evidence="13 28" id="KW-0560">Oxidoreductase</keyword>
<evidence type="ECO:0000256" key="17">
    <source>
        <dbReference type="ARBA" id="ARBA00039034"/>
    </source>
</evidence>
<feature type="domain" description="Acyl-CoA dehydrogenase/oxidase C-terminal" evidence="30">
    <location>
        <begin position="308"/>
        <end position="454"/>
    </location>
</feature>
<dbReference type="Gene3D" id="1.10.540.10">
    <property type="entry name" value="Acyl-CoA dehydrogenase/oxidase, N-terminal domain"/>
    <property type="match status" value="1"/>
</dbReference>
<accession>A0AAD5KQM8</accession>
<comment type="subunit">
    <text evidence="20">Homodimer. Homodimerizes after import into the mitochondrion.</text>
</comment>
<evidence type="ECO:0000256" key="5">
    <source>
        <dbReference type="ARBA" id="ARBA00022553"/>
    </source>
</evidence>
<evidence type="ECO:0000256" key="24">
    <source>
        <dbReference type="ARBA" id="ARBA00049038"/>
    </source>
</evidence>
<evidence type="ECO:0000259" key="32">
    <source>
        <dbReference type="Pfam" id="PF02771"/>
    </source>
</evidence>
<dbReference type="Proteomes" id="UP000820818">
    <property type="component" value="Linkage Group LG5"/>
</dbReference>
<keyword evidence="8" id="KW-0702">S-nitrosylation</keyword>
<reference evidence="34 35" key="1">
    <citation type="submission" date="2022-05" db="EMBL/GenBank/DDBJ databases">
        <title>A multi-omics perspective on studying reproductive biology in Daphnia sinensis.</title>
        <authorList>
            <person name="Jia J."/>
        </authorList>
    </citation>
    <scope>NUCLEOTIDE SEQUENCE [LARGE SCALE GENOMIC DNA]</scope>
    <source>
        <strain evidence="34 35">WSL</strain>
    </source>
</reference>
<dbReference type="EC" id="1.3.8.9" evidence="17"/>
<evidence type="ECO:0000256" key="4">
    <source>
        <dbReference type="ARBA" id="ARBA00009347"/>
    </source>
</evidence>
<dbReference type="FunFam" id="1.20.140.10:FF:000017">
    <property type="entry name" value="very long-chain specific acyl-CoA dehydrogenase, mitochondrial"/>
    <property type="match status" value="1"/>
</dbReference>
<evidence type="ECO:0000256" key="1">
    <source>
        <dbReference type="ARBA" id="ARBA00001974"/>
    </source>
</evidence>
<evidence type="ECO:0000256" key="25">
    <source>
        <dbReference type="ARBA" id="ARBA00049050"/>
    </source>
</evidence>
<evidence type="ECO:0000313" key="34">
    <source>
        <dbReference type="EMBL" id="KAI9558274.1"/>
    </source>
</evidence>
<comment type="catalytic activity">
    <reaction evidence="23">
        <text>tetracosanoyl-CoA + oxidized [electron-transfer flavoprotein] + H(+) = (2E)-tetracosenoyl-CoA + reduced [electron-transfer flavoprotein]</text>
        <dbReference type="Rhea" id="RHEA:47232"/>
        <dbReference type="Rhea" id="RHEA-COMP:10685"/>
        <dbReference type="Rhea" id="RHEA-COMP:10686"/>
        <dbReference type="ChEBI" id="CHEBI:15378"/>
        <dbReference type="ChEBI" id="CHEBI:57692"/>
        <dbReference type="ChEBI" id="CHEBI:58307"/>
        <dbReference type="ChEBI" id="CHEBI:65052"/>
        <dbReference type="ChEBI" id="CHEBI:74693"/>
    </reaction>
    <physiologicalReaction direction="left-to-right" evidence="23">
        <dbReference type="Rhea" id="RHEA:47233"/>
    </physiologicalReaction>
</comment>
<evidence type="ECO:0000313" key="35">
    <source>
        <dbReference type="Proteomes" id="UP000820818"/>
    </source>
</evidence>
<dbReference type="GO" id="GO:0050660">
    <property type="term" value="F:flavin adenine dinucleotide binding"/>
    <property type="evidence" value="ECO:0007669"/>
    <property type="project" value="InterPro"/>
</dbReference>
<dbReference type="InterPro" id="IPR013786">
    <property type="entry name" value="AcylCoA_DH/ox_N"/>
</dbReference>
<comment type="catalytic activity">
    <reaction evidence="21">
        <text>dodecanoyl-CoA + oxidized [electron-transfer flavoprotein] + H(+) = (2E)-dodecenoyl-CoA + reduced [electron-transfer flavoprotein]</text>
        <dbReference type="Rhea" id="RHEA:47296"/>
        <dbReference type="Rhea" id="RHEA-COMP:10685"/>
        <dbReference type="Rhea" id="RHEA-COMP:10686"/>
        <dbReference type="ChEBI" id="CHEBI:15378"/>
        <dbReference type="ChEBI" id="CHEBI:57330"/>
        <dbReference type="ChEBI" id="CHEBI:57375"/>
        <dbReference type="ChEBI" id="CHEBI:57692"/>
        <dbReference type="ChEBI" id="CHEBI:58307"/>
    </reaction>
    <physiologicalReaction direction="left-to-right" evidence="21">
        <dbReference type="Rhea" id="RHEA:47297"/>
    </physiologicalReaction>
</comment>
<evidence type="ECO:0000256" key="10">
    <source>
        <dbReference type="ARBA" id="ARBA00022832"/>
    </source>
</evidence>
<dbReference type="GO" id="GO:0000062">
    <property type="term" value="F:fatty-acyl-CoA binding"/>
    <property type="evidence" value="ECO:0007669"/>
    <property type="project" value="TreeGrafter"/>
</dbReference>
<sequence length="632" mass="68373">MLRSGRNLQLLSKNVVRENLRLLSSTPQPSPKDATKKVAKERTLDKKPVKSSSFVMNLFIGSSNTAQVFPFPDGLNTEHKETLGVLVDPVQKFFEEVNDAALNDSQSAVPEATTQGLRELGAFGLQAPVEYNGVGLNNTQYARLVETVGGFDLGVGIFLGAHQSIGFKGITLFGTEEQKKKYLPKVATGEQFAAFCLTEPSSGSDANSIRTRAVLSPDGKHYILNGSKIWISNGGFAEVMTVFAQTPITDPATGETKDKVTAFIVERKFGGVTSGPPEKKMGIKCSNTAEVYYDNVPVPIENVLGGVGQGFKVAMNILNNGRFGMAAALSGTMKASTKTAIQHATARVQFGRRIDSYGTIQEKLARMAMLHYVTESMAYMISSNMDKGSTDFQLEAAISKVFASEAAWNVTDEAIQILGGNGFMSANGLEKVLRDLRIFRIFEGTNDILRLFVALTGLQYAGGHLKQLQKAVKSGNVGVILGEAAKRAKRTVGLRQSNSLSEVHPKLALQAQLTSKAVEGFGITVESLLIKHGKNILDEQFLLNRVAAAAIDIYANVVVLSRATRALNMNISSANHEEMLARVWCNEALDRIQLNLTAVKSQSQLSNFSTMSQIAKEMCEHGGLIQQNPLGI</sequence>
<evidence type="ECO:0000259" key="33">
    <source>
        <dbReference type="Pfam" id="PF21343"/>
    </source>
</evidence>